<evidence type="ECO:0000313" key="8">
    <source>
        <dbReference type="EMBL" id="AHC14692.1"/>
    </source>
</evidence>
<dbReference type="PANTHER" id="PTHR43691">
    <property type="entry name" value="URIDINE PHOSPHORYLASE"/>
    <property type="match status" value="1"/>
</dbReference>
<dbReference type="GO" id="GO:0004731">
    <property type="term" value="F:purine-nucleoside phosphorylase activity"/>
    <property type="evidence" value="ECO:0007669"/>
    <property type="project" value="InterPro"/>
</dbReference>
<evidence type="ECO:0000256" key="5">
    <source>
        <dbReference type="ARBA" id="ARBA00022679"/>
    </source>
</evidence>
<keyword evidence="5 8" id="KW-0808">Transferase</keyword>
<dbReference type="InterPro" id="IPR004402">
    <property type="entry name" value="DeoD-type"/>
</dbReference>
<dbReference type="KEGG" id="slr:L21SP2_1291"/>
<proteinExistence type="inferred from homology"/>
<organism evidence="8 9">
    <name type="scientific">Salinispira pacifica</name>
    <dbReference type="NCBI Taxonomy" id="1307761"/>
    <lineage>
        <taxon>Bacteria</taxon>
        <taxon>Pseudomonadati</taxon>
        <taxon>Spirochaetota</taxon>
        <taxon>Spirochaetia</taxon>
        <taxon>Spirochaetales</taxon>
        <taxon>Spirochaetaceae</taxon>
        <taxon>Salinispira</taxon>
    </lineage>
</organism>
<gene>
    <name evidence="8" type="ORF">L21SP2_1291</name>
</gene>
<dbReference type="InterPro" id="IPR035994">
    <property type="entry name" value="Nucleoside_phosphorylase_sf"/>
</dbReference>
<dbReference type="Gene3D" id="3.40.50.1580">
    <property type="entry name" value="Nucleoside phosphorylase domain"/>
    <property type="match status" value="1"/>
</dbReference>
<evidence type="ECO:0000313" key="9">
    <source>
        <dbReference type="Proteomes" id="UP000018680"/>
    </source>
</evidence>
<dbReference type="Pfam" id="PF01048">
    <property type="entry name" value="PNP_UDP_1"/>
    <property type="match status" value="1"/>
</dbReference>
<dbReference type="HOGENOM" id="CLU_068457_2_0_12"/>
<sequence length="232" mass="25513">MSIHINAEAGKIAPTVLFPGDPLRAKYFAEKYLENPETVSDLRGMYCLSGEYKGKRVSFMGSGMGQASLSIYANELYRDYGVEQIIRIGSCGSIQEHVKVNQIILAQGACTNGNMNRRRFNNLDFAAISDFTLLSKAYTTARDRGLDVHVGNILSTDSFYDSHPEEWKLWASYAVLGIEMESAELYTLAASYGKKALSILTVSDSLLDSSHDILQDREKGMGAMAELALALA</sequence>
<feature type="domain" description="Nucleoside phosphorylase" evidence="7">
    <location>
        <begin position="16"/>
        <end position="229"/>
    </location>
</feature>
<dbReference type="PROSITE" id="PS01232">
    <property type="entry name" value="PNP_UDP_1"/>
    <property type="match status" value="1"/>
</dbReference>
<dbReference type="GO" id="GO:0006152">
    <property type="term" value="P:purine nucleoside catabolic process"/>
    <property type="evidence" value="ECO:0007669"/>
    <property type="project" value="TreeGrafter"/>
</dbReference>
<dbReference type="PATRIC" id="fig|1307761.3.peg.1284"/>
<dbReference type="AlphaFoldDB" id="V5WFT7"/>
<dbReference type="InterPro" id="IPR018016">
    <property type="entry name" value="Nucleoside_phosphorylase_CS"/>
</dbReference>
<evidence type="ECO:0000256" key="2">
    <source>
        <dbReference type="ARBA" id="ARBA00011888"/>
    </source>
</evidence>
<name>V5WFT7_9SPIO</name>
<reference evidence="8 9" key="1">
    <citation type="journal article" date="2015" name="Stand. Genomic Sci.">
        <title>Complete genome sequence and description of Salinispira pacifica gen. nov., sp. nov., a novel spirochaete isolated form a hypersaline microbial mat.</title>
        <authorList>
            <person name="Ben Hania W."/>
            <person name="Joseph M."/>
            <person name="Schumann P."/>
            <person name="Bunk B."/>
            <person name="Fiebig A."/>
            <person name="Sproer C."/>
            <person name="Klenk H.P."/>
            <person name="Fardeau M.L."/>
            <person name="Spring S."/>
        </authorList>
    </citation>
    <scope>NUCLEOTIDE SEQUENCE [LARGE SCALE GENOMIC DNA]</scope>
    <source>
        <strain evidence="8 9">L21-RPul-D2</strain>
    </source>
</reference>
<dbReference type="eggNOG" id="COG0813">
    <property type="taxonomic scope" value="Bacteria"/>
</dbReference>
<evidence type="ECO:0000256" key="3">
    <source>
        <dbReference type="ARBA" id="ARBA00021980"/>
    </source>
</evidence>
<dbReference type="NCBIfam" id="NF004489">
    <property type="entry name" value="PRK05819.1"/>
    <property type="match status" value="1"/>
</dbReference>
<keyword evidence="4 8" id="KW-0328">Glycosyltransferase</keyword>
<evidence type="ECO:0000256" key="6">
    <source>
        <dbReference type="ARBA" id="ARBA00048447"/>
    </source>
</evidence>
<accession>V5WFT7</accession>
<dbReference type="STRING" id="1307761.L21SP2_1291"/>
<dbReference type="OrthoDB" id="9782889at2"/>
<dbReference type="GO" id="GO:0005829">
    <property type="term" value="C:cytosol"/>
    <property type="evidence" value="ECO:0007669"/>
    <property type="project" value="TreeGrafter"/>
</dbReference>
<dbReference type="NCBIfam" id="TIGR00107">
    <property type="entry name" value="deoD"/>
    <property type="match status" value="1"/>
</dbReference>
<dbReference type="PANTHER" id="PTHR43691:SF11">
    <property type="entry name" value="FI09636P-RELATED"/>
    <property type="match status" value="1"/>
</dbReference>
<evidence type="ECO:0000259" key="7">
    <source>
        <dbReference type="Pfam" id="PF01048"/>
    </source>
</evidence>
<evidence type="ECO:0000256" key="1">
    <source>
        <dbReference type="ARBA" id="ARBA00010456"/>
    </source>
</evidence>
<dbReference type="EC" id="2.4.2.3" evidence="2"/>
<protein>
    <recommendedName>
        <fullName evidence="3">Uridine phosphorylase</fullName>
        <ecNumber evidence="2">2.4.2.3</ecNumber>
    </recommendedName>
</protein>
<keyword evidence="9" id="KW-1185">Reference proteome</keyword>
<dbReference type="EMBL" id="CP006939">
    <property type="protein sequence ID" value="AHC14692.1"/>
    <property type="molecule type" value="Genomic_DNA"/>
</dbReference>
<comment type="similarity">
    <text evidence="1">Belongs to the PNP/UDP phosphorylase family.</text>
</comment>
<dbReference type="SUPFAM" id="SSF53167">
    <property type="entry name" value="Purine and uridine phosphorylases"/>
    <property type="match status" value="1"/>
</dbReference>
<dbReference type="Proteomes" id="UP000018680">
    <property type="component" value="Chromosome"/>
</dbReference>
<comment type="catalytic activity">
    <reaction evidence="6">
        <text>uridine + phosphate = alpha-D-ribose 1-phosphate + uracil</text>
        <dbReference type="Rhea" id="RHEA:24388"/>
        <dbReference type="ChEBI" id="CHEBI:16704"/>
        <dbReference type="ChEBI" id="CHEBI:17568"/>
        <dbReference type="ChEBI" id="CHEBI:43474"/>
        <dbReference type="ChEBI" id="CHEBI:57720"/>
        <dbReference type="EC" id="2.4.2.3"/>
    </reaction>
</comment>
<dbReference type="CDD" id="cd09006">
    <property type="entry name" value="PNP_EcPNPI-like"/>
    <property type="match status" value="1"/>
</dbReference>
<evidence type="ECO:0000256" key="4">
    <source>
        <dbReference type="ARBA" id="ARBA00022676"/>
    </source>
</evidence>
<dbReference type="RefSeq" id="WP_024267616.1">
    <property type="nucleotide sequence ID" value="NC_023035.1"/>
</dbReference>
<dbReference type="GO" id="GO:0004850">
    <property type="term" value="F:uridine phosphorylase activity"/>
    <property type="evidence" value="ECO:0007669"/>
    <property type="project" value="UniProtKB-EC"/>
</dbReference>
<dbReference type="InterPro" id="IPR000845">
    <property type="entry name" value="Nucleoside_phosphorylase_d"/>
</dbReference>
<dbReference type="HAMAP" id="MF_01627">
    <property type="entry name" value="Pur_nucleosid_phosp"/>
    <property type="match status" value="1"/>
</dbReference>